<evidence type="ECO:0000256" key="1">
    <source>
        <dbReference type="ARBA" id="ARBA00022741"/>
    </source>
</evidence>
<dbReference type="InterPro" id="IPR051314">
    <property type="entry name" value="AAA_ATPase_RarA/MGS1/WRNIP1"/>
</dbReference>
<comment type="caution">
    <text evidence="4">The sequence shown here is derived from an EMBL/GenBank/DDBJ whole genome shotgun (WGS) entry which is preliminary data.</text>
</comment>
<dbReference type="InterPro" id="IPR008921">
    <property type="entry name" value="DNA_pol3_clamp-load_cplx_C"/>
</dbReference>
<dbReference type="RefSeq" id="WP_353290033.1">
    <property type="nucleotide sequence ID" value="NZ_BAABQM010000004.1"/>
</dbReference>
<protein>
    <submittedName>
        <fullName evidence="4">Replication-associated recombination protein A</fullName>
    </submittedName>
</protein>
<dbReference type="InterPro" id="IPR003593">
    <property type="entry name" value="AAA+_ATPase"/>
</dbReference>
<dbReference type="SMART" id="SM00382">
    <property type="entry name" value="AAA"/>
    <property type="match status" value="1"/>
</dbReference>
<reference evidence="4" key="1">
    <citation type="submission" date="2024-02" db="EMBL/GenBank/DDBJ databases">
        <title>Draft genome sequence of new strains in genus Ureaplasma.</title>
        <authorList>
            <person name="Nakajima Y."/>
            <person name="Segawa T."/>
        </authorList>
    </citation>
    <scope>NUCLEOTIDE SEQUENCE [LARGE SCALE GENOMIC DNA]</scope>
    <source>
        <strain evidence="4">OM1</strain>
    </source>
</reference>
<evidence type="ECO:0000313" key="4">
    <source>
        <dbReference type="EMBL" id="GAA5414872.1"/>
    </source>
</evidence>
<organism evidence="4 5">
    <name type="scientific">Ureaplasma ceti</name>
    <dbReference type="NCBI Taxonomy" id="3119530"/>
    <lineage>
        <taxon>Bacteria</taxon>
        <taxon>Bacillati</taxon>
        <taxon>Mycoplasmatota</taxon>
        <taxon>Mycoplasmoidales</taxon>
        <taxon>Mycoplasmoidaceae</taxon>
        <taxon>Ureaplasma</taxon>
    </lineage>
</organism>
<dbReference type="Pfam" id="PF05496">
    <property type="entry name" value="RuvB_N"/>
    <property type="match status" value="1"/>
</dbReference>
<dbReference type="Gene3D" id="3.40.50.300">
    <property type="entry name" value="P-loop containing nucleotide triphosphate hydrolases"/>
    <property type="match status" value="1"/>
</dbReference>
<feature type="domain" description="AAA+ ATPase" evidence="3">
    <location>
        <begin position="40"/>
        <end position="153"/>
    </location>
</feature>
<dbReference type="SUPFAM" id="SSF52540">
    <property type="entry name" value="P-loop containing nucleoside triphosphate hydrolases"/>
    <property type="match status" value="1"/>
</dbReference>
<dbReference type="CDD" id="cd00009">
    <property type="entry name" value="AAA"/>
    <property type="match status" value="1"/>
</dbReference>
<dbReference type="InterPro" id="IPR008824">
    <property type="entry name" value="RuvB-like_N"/>
</dbReference>
<evidence type="ECO:0000256" key="2">
    <source>
        <dbReference type="ARBA" id="ARBA00022840"/>
    </source>
</evidence>
<dbReference type="InterPro" id="IPR027417">
    <property type="entry name" value="P-loop_NTPase"/>
</dbReference>
<evidence type="ECO:0000313" key="5">
    <source>
        <dbReference type="Proteomes" id="UP001449582"/>
    </source>
</evidence>
<dbReference type="Gene3D" id="1.20.272.10">
    <property type="match status" value="1"/>
</dbReference>
<keyword evidence="5" id="KW-1185">Reference proteome</keyword>
<name>A0ABP9U9W6_9BACT</name>
<sequence>MINKSSLANDLRPESLDDIVGQQHLLADNGVLKRMIETRSLFSIIFYGNPGIGKTSMAVAIAKTLGIPYSIFNATTDNKDKLVRILNTAKLSTEYIVIVEEVHRMNRDKQDILLSGLEDKSIVAFLTTTENPFFVINPAVRSRCQIFQLKPINKEDMFVGIKKLIDNKKIPLIIQDKYIKQIVNLTNGDFRSTLNLFDLLVKLYSDQKINESIIEKIYTQSYVLGSSEGDEIHNLKSALQKSIRGSDPDASLYYLFRLIKIGDFEALFRRLLVIAYEDIGLANPNMGLRVKQAIDIFKEIGMPEGKYPLTAIVIEMALSPKSNSISQAMYQADYEVENGGIYEIPAHLKDTHYKSAAKLGIKGYKFPHDYPGNYVEQDYMPPELAQRKYYYPNYNNVNEAKMNDTHAKFIKSALEKQNK</sequence>
<keyword evidence="1" id="KW-0547">Nucleotide-binding</keyword>
<dbReference type="Gene3D" id="1.10.3710.10">
    <property type="entry name" value="DNA polymerase III clamp loader subunits, C-terminal domain"/>
    <property type="match status" value="1"/>
</dbReference>
<accession>A0ABP9U9W6</accession>
<dbReference type="InterPro" id="IPR021886">
    <property type="entry name" value="MgsA_C"/>
</dbReference>
<proteinExistence type="predicted"/>
<dbReference type="PANTHER" id="PTHR13779">
    <property type="entry name" value="WERNER HELICASE-INTERACTING PROTEIN 1 FAMILY MEMBER"/>
    <property type="match status" value="1"/>
</dbReference>
<evidence type="ECO:0000259" key="3">
    <source>
        <dbReference type="SMART" id="SM00382"/>
    </source>
</evidence>
<dbReference type="Proteomes" id="UP001449582">
    <property type="component" value="Unassembled WGS sequence"/>
</dbReference>
<keyword evidence="2" id="KW-0067">ATP-binding</keyword>
<dbReference type="PANTHER" id="PTHR13779:SF7">
    <property type="entry name" value="ATPASE WRNIP1"/>
    <property type="match status" value="1"/>
</dbReference>
<dbReference type="Pfam" id="PF16193">
    <property type="entry name" value="AAA_assoc_2"/>
    <property type="match status" value="1"/>
</dbReference>
<dbReference type="SUPFAM" id="SSF48019">
    <property type="entry name" value="post-AAA+ oligomerization domain-like"/>
    <property type="match status" value="1"/>
</dbReference>
<dbReference type="InterPro" id="IPR032423">
    <property type="entry name" value="AAA_assoc_2"/>
</dbReference>
<dbReference type="Pfam" id="PF12002">
    <property type="entry name" value="MgsA_C"/>
    <property type="match status" value="1"/>
</dbReference>
<dbReference type="EMBL" id="BAABQM010000004">
    <property type="protein sequence ID" value="GAA5414872.1"/>
    <property type="molecule type" value="Genomic_DNA"/>
</dbReference>
<gene>
    <name evidence="4" type="ORF">UREOM_5830</name>
</gene>